<dbReference type="Pfam" id="PF01243">
    <property type="entry name" value="PNPOx_N"/>
    <property type="match status" value="1"/>
</dbReference>
<organism evidence="2 3">
    <name type="scientific">Chitinophaga dinghuensis</name>
    <dbReference type="NCBI Taxonomy" id="1539050"/>
    <lineage>
        <taxon>Bacteria</taxon>
        <taxon>Pseudomonadati</taxon>
        <taxon>Bacteroidota</taxon>
        <taxon>Chitinophagia</taxon>
        <taxon>Chitinophagales</taxon>
        <taxon>Chitinophagaceae</taxon>
        <taxon>Chitinophaga</taxon>
    </lineage>
</organism>
<evidence type="ECO:0000313" key="3">
    <source>
        <dbReference type="Proteomes" id="UP000249819"/>
    </source>
</evidence>
<evidence type="ECO:0000313" key="2">
    <source>
        <dbReference type="EMBL" id="RAJ73719.1"/>
    </source>
</evidence>
<comment type="caution">
    <text evidence="2">The sequence shown here is derived from an EMBL/GenBank/DDBJ whole genome shotgun (WGS) entry which is preliminary data.</text>
</comment>
<reference evidence="2 3" key="1">
    <citation type="submission" date="2018-06" db="EMBL/GenBank/DDBJ databases">
        <title>Genomic Encyclopedia of Archaeal and Bacterial Type Strains, Phase II (KMG-II): from individual species to whole genera.</title>
        <authorList>
            <person name="Goeker M."/>
        </authorList>
    </citation>
    <scope>NUCLEOTIDE SEQUENCE [LARGE SCALE GENOMIC DNA]</scope>
    <source>
        <strain evidence="2 3">DSM 29821</strain>
    </source>
</reference>
<name>A0A327VLN3_9BACT</name>
<gene>
    <name evidence="2" type="ORF">CLV59_11260</name>
</gene>
<dbReference type="EMBL" id="QLMA01000012">
    <property type="protein sequence ID" value="RAJ73719.1"/>
    <property type="molecule type" value="Genomic_DNA"/>
</dbReference>
<feature type="domain" description="Pyridoxamine 5'-phosphate oxidase N-terminal" evidence="1">
    <location>
        <begin position="10"/>
        <end position="126"/>
    </location>
</feature>
<dbReference type="Proteomes" id="UP000249819">
    <property type="component" value="Unassembled WGS sequence"/>
</dbReference>
<keyword evidence="3" id="KW-1185">Reference proteome</keyword>
<dbReference type="InterPro" id="IPR011576">
    <property type="entry name" value="Pyridox_Oxase_N"/>
</dbReference>
<dbReference type="AlphaFoldDB" id="A0A327VLN3"/>
<protein>
    <submittedName>
        <fullName evidence="2">Pyridoxamine 5'-phosphate oxidase</fullName>
    </submittedName>
</protein>
<evidence type="ECO:0000259" key="1">
    <source>
        <dbReference type="Pfam" id="PF01243"/>
    </source>
</evidence>
<proteinExistence type="predicted"/>
<sequence>MMINTDFLYSFIARHPYAVVASVNEENRPESALVGIAVTPELEIIFDTVRASRKYKNLLLHPATAVVIGWENEQTLQLEGNARLLSDKQDHHLLETYFTAFPDGRDRIKTMDGLVHFCIKPNWIRFSDFIHHVIKEEYF</sequence>
<dbReference type="Gene3D" id="2.30.110.10">
    <property type="entry name" value="Electron Transport, Fmn-binding Protein, Chain A"/>
    <property type="match status" value="1"/>
</dbReference>
<dbReference type="SUPFAM" id="SSF50475">
    <property type="entry name" value="FMN-binding split barrel"/>
    <property type="match status" value="1"/>
</dbReference>
<dbReference type="InterPro" id="IPR012349">
    <property type="entry name" value="Split_barrel_FMN-bd"/>
</dbReference>
<accession>A0A327VLN3</accession>
<dbReference type="RefSeq" id="WP_111595354.1">
    <property type="nucleotide sequence ID" value="NZ_QLMA01000012.1"/>
</dbReference>
<dbReference type="OrthoDB" id="162914at2"/>